<dbReference type="InterPro" id="IPR050145">
    <property type="entry name" value="Centrin_CML-like"/>
</dbReference>
<dbReference type="SUPFAM" id="SSF47473">
    <property type="entry name" value="EF-hand"/>
    <property type="match status" value="1"/>
</dbReference>
<feature type="domain" description="EF-hand" evidence="4">
    <location>
        <begin position="174"/>
        <end position="209"/>
    </location>
</feature>
<reference evidence="5 6" key="1">
    <citation type="submission" date="2024-03" db="EMBL/GenBank/DDBJ databases">
        <title>The Acrasis kona genome and developmental transcriptomes reveal deep origins of eukaryotic multicellular pathways.</title>
        <authorList>
            <person name="Sheikh S."/>
            <person name="Fu C.-J."/>
            <person name="Brown M.W."/>
            <person name="Baldauf S.L."/>
        </authorList>
    </citation>
    <scope>NUCLEOTIDE SEQUENCE [LARGE SCALE GENOMIC DNA]</scope>
    <source>
        <strain evidence="5 6">ATCC MYA-3509</strain>
    </source>
</reference>
<dbReference type="AlphaFoldDB" id="A0AAW2YTB9"/>
<keyword evidence="6" id="KW-1185">Reference proteome</keyword>
<keyword evidence="2" id="KW-0106">Calcium</keyword>
<feature type="region of interest" description="Disordered" evidence="3">
    <location>
        <begin position="41"/>
        <end position="67"/>
    </location>
</feature>
<dbReference type="InterPro" id="IPR018247">
    <property type="entry name" value="EF_Hand_1_Ca_BS"/>
</dbReference>
<comment type="caution">
    <text evidence="5">The sequence shown here is derived from an EMBL/GenBank/DDBJ whole genome shotgun (WGS) entry which is preliminary data.</text>
</comment>
<evidence type="ECO:0000256" key="3">
    <source>
        <dbReference type="SAM" id="MobiDB-lite"/>
    </source>
</evidence>
<dbReference type="Gene3D" id="1.10.238.10">
    <property type="entry name" value="EF-hand"/>
    <property type="match status" value="1"/>
</dbReference>
<protein>
    <submittedName>
        <fullName evidence="5">Calcium-binding protein CML28</fullName>
    </submittedName>
</protein>
<keyword evidence="1" id="KW-0677">Repeat</keyword>
<proteinExistence type="predicted"/>
<dbReference type="PROSITE" id="PS50222">
    <property type="entry name" value="EF_HAND_2"/>
    <property type="match status" value="2"/>
</dbReference>
<dbReference type="CDD" id="cd00051">
    <property type="entry name" value="EFh"/>
    <property type="match status" value="1"/>
</dbReference>
<evidence type="ECO:0000259" key="4">
    <source>
        <dbReference type="PROSITE" id="PS50222"/>
    </source>
</evidence>
<feature type="domain" description="EF-hand" evidence="4">
    <location>
        <begin position="212"/>
        <end position="247"/>
    </location>
</feature>
<dbReference type="PROSITE" id="PS00018">
    <property type="entry name" value="EF_HAND_1"/>
    <property type="match status" value="1"/>
</dbReference>
<sequence length="252" mass="29247">MSVLRDTQSRKTTHRQKKKIQIPYGVLKLSRIELQKNVEEGWAAATQKEDKKVENTKPSTQETEDLNIEHEEADAAEDSEKANQPTPVTTQPRFERYNITRFEIEECFKYFALINNDKVNAQPQYKKRINPKDVKEKLMKLWPNIGPNEVRSLLRDPNFTLEKLCQILDKTPLTNDDCLREAFKVFDPDDTGFVDLDHLAAIMTQMGYNHTITADDVRVLLVTADKDGDGMISFEDFKNMTEPYNKKKRSTF</sequence>
<dbReference type="PANTHER" id="PTHR23050">
    <property type="entry name" value="CALCIUM BINDING PROTEIN"/>
    <property type="match status" value="1"/>
</dbReference>
<organism evidence="5 6">
    <name type="scientific">Acrasis kona</name>
    <dbReference type="NCBI Taxonomy" id="1008807"/>
    <lineage>
        <taxon>Eukaryota</taxon>
        <taxon>Discoba</taxon>
        <taxon>Heterolobosea</taxon>
        <taxon>Tetramitia</taxon>
        <taxon>Eutetramitia</taxon>
        <taxon>Acrasidae</taxon>
        <taxon>Acrasis</taxon>
    </lineage>
</organism>
<dbReference type="InterPro" id="IPR011992">
    <property type="entry name" value="EF-hand-dom_pair"/>
</dbReference>
<dbReference type="GO" id="GO:0005509">
    <property type="term" value="F:calcium ion binding"/>
    <property type="evidence" value="ECO:0007669"/>
    <property type="project" value="InterPro"/>
</dbReference>
<evidence type="ECO:0000313" key="5">
    <source>
        <dbReference type="EMBL" id="KAL0480098.1"/>
    </source>
</evidence>
<dbReference type="Pfam" id="PF13499">
    <property type="entry name" value="EF-hand_7"/>
    <property type="match status" value="1"/>
</dbReference>
<dbReference type="InterPro" id="IPR002048">
    <property type="entry name" value="EF_hand_dom"/>
</dbReference>
<name>A0AAW2YTB9_9EUKA</name>
<evidence type="ECO:0000313" key="6">
    <source>
        <dbReference type="Proteomes" id="UP001431209"/>
    </source>
</evidence>
<evidence type="ECO:0000256" key="2">
    <source>
        <dbReference type="ARBA" id="ARBA00022837"/>
    </source>
</evidence>
<gene>
    <name evidence="5" type="ORF">AKO1_007254</name>
</gene>
<evidence type="ECO:0000256" key="1">
    <source>
        <dbReference type="ARBA" id="ARBA00022737"/>
    </source>
</evidence>
<dbReference type="EMBL" id="JAOPGA020000625">
    <property type="protein sequence ID" value="KAL0480098.1"/>
    <property type="molecule type" value="Genomic_DNA"/>
</dbReference>
<accession>A0AAW2YTB9</accession>
<dbReference type="SMART" id="SM00054">
    <property type="entry name" value="EFh"/>
    <property type="match status" value="2"/>
</dbReference>
<dbReference type="Proteomes" id="UP001431209">
    <property type="component" value="Unassembled WGS sequence"/>
</dbReference>